<keyword evidence="1" id="KW-1133">Transmembrane helix</keyword>
<comment type="caution">
    <text evidence="2">The sequence shown here is derived from an EMBL/GenBank/DDBJ whole genome shotgun (WGS) entry which is preliminary data.</text>
</comment>
<sequence length="100" mass="10680">MELFTTSNNGYSVSRSIQELLSVKAAFAGSYAIFGVTTFFAVFPKVGKDKAIDIETKMGVNLAIAAAATPKLQDEISSTLPNSCRISDGEIIVSHYDGKN</sequence>
<keyword evidence="1" id="KW-0812">Transmembrane</keyword>
<evidence type="ECO:0000313" key="2">
    <source>
        <dbReference type="EMBL" id="TKA80562.1"/>
    </source>
</evidence>
<keyword evidence="3" id="KW-1185">Reference proteome</keyword>
<gene>
    <name evidence="2" type="ORF">B0A55_02013</name>
</gene>
<accession>A0A4U0XS97</accession>
<evidence type="ECO:0000313" key="3">
    <source>
        <dbReference type="Proteomes" id="UP000309340"/>
    </source>
</evidence>
<keyword evidence="1" id="KW-0472">Membrane</keyword>
<dbReference type="EMBL" id="NAJQ01000068">
    <property type="protein sequence ID" value="TKA80562.1"/>
    <property type="molecule type" value="Genomic_DNA"/>
</dbReference>
<protein>
    <submittedName>
        <fullName evidence="2">Uncharacterized protein</fullName>
    </submittedName>
</protein>
<proteinExistence type="predicted"/>
<organism evidence="2 3">
    <name type="scientific">Friedmanniomyces simplex</name>
    <dbReference type="NCBI Taxonomy" id="329884"/>
    <lineage>
        <taxon>Eukaryota</taxon>
        <taxon>Fungi</taxon>
        <taxon>Dikarya</taxon>
        <taxon>Ascomycota</taxon>
        <taxon>Pezizomycotina</taxon>
        <taxon>Dothideomycetes</taxon>
        <taxon>Dothideomycetidae</taxon>
        <taxon>Mycosphaerellales</taxon>
        <taxon>Teratosphaeriaceae</taxon>
        <taxon>Friedmanniomyces</taxon>
    </lineage>
</organism>
<dbReference type="Proteomes" id="UP000309340">
    <property type="component" value="Unassembled WGS sequence"/>
</dbReference>
<dbReference type="Gene3D" id="3.40.50.720">
    <property type="entry name" value="NAD(P)-binding Rossmann-like Domain"/>
    <property type="match status" value="1"/>
</dbReference>
<dbReference type="AlphaFoldDB" id="A0A4U0XS97"/>
<dbReference type="OrthoDB" id="300709at2759"/>
<name>A0A4U0XS97_9PEZI</name>
<dbReference type="STRING" id="329884.A0A4U0XS97"/>
<feature type="transmembrane region" description="Helical" evidence="1">
    <location>
        <begin position="20"/>
        <end position="43"/>
    </location>
</feature>
<evidence type="ECO:0000256" key="1">
    <source>
        <dbReference type="SAM" id="Phobius"/>
    </source>
</evidence>
<reference evidence="2 3" key="1">
    <citation type="submission" date="2017-03" db="EMBL/GenBank/DDBJ databases">
        <title>Genomes of endolithic fungi from Antarctica.</title>
        <authorList>
            <person name="Coleine C."/>
            <person name="Masonjones S."/>
            <person name="Stajich J.E."/>
        </authorList>
    </citation>
    <scope>NUCLEOTIDE SEQUENCE [LARGE SCALE GENOMIC DNA]</scope>
    <source>
        <strain evidence="2 3">CCFEE 5184</strain>
    </source>
</reference>